<dbReference type="EMBL" id="PDKO01000011">
    <property type="protein sequence ID" value="RXJ61900.1"/>
    <property type="molecule type" value="Genomic_DNA"/>
</dbReference>
<name>A0A4Q0XWB5_9BACT</name>
<dbReference type="STRING" id="877500.GCA_000935065_00364"/>
<dbReference type="InterPro" id="IPR043010">
    <property type="entry name" value="Phenol_hydroxylase_sf"/>
</dbReference>
<dbReference type="InterPro" id="IPR006756">
    <property type="entry name" value="Phenol_hydroxylase"/>
</dbReference>
<comment type="caution">
    <text evidence="1">The sequence shown here is derived from an EMBL/GenBank/DDBJ whole genome shotgun (WGS) entry which is preliminary data.</text>
</comment>
<accession>A0A4Q0XWB5</accession>
<dbReference type="RefSeq" id="WP_129082672.1">
    <property type="nucleotide sequence ID" value="NZ_CP041070.1"/>
</dbReference>
<gene>
    <name evidence="1" type="ORF">CRV06_12020</name>
</gene>
<evidence type="ECO:0000313" key="2">
    <source>
        <dbReference type="Proteomes" id="UP000290191"/>
    </source>
</evidence>
<dbReference type="AlphaFoldDB" id="A0A4Q0XWB5"/>
<protein>
    <submittedName>
        <fullName evidence="1">Phenol hydroxylase</fullName>
    </submittedName>
</protein>
<proteinExistence type="predicted"/>
<keyword evidence="2" id="KW-1185">Reference proteome</keyword>
<sequence length="119" mass="13399">MAVKSIGEYPTIMKDSVDKFHGNQLVFIYWHAHFMEGSVKAFALSPDMPFSAIMSDIIPLCYKVEPDFEKLDFDNTEVIWEIDGKVITPDPNKSLKENSIGHKSYIQFTTPALDGKIGA</sequence>
<dbReference type="OrthoDB" id="5343663at2"/>
<dbReference type="Proteomes" id="UP000290191">
    <property type="component" value="Unassembled WGS sequence"/>
</dbReference>
<dbReference type="GO" id="GO:0018662">
    <property type="term" value="F:phenol 2-monooxygenase activity"/>
    <property type="evidence" value="ECO:0007669"/>
    <property type="project" value="InterPro"/>
</dbReference>
<dbReference type="Gene3D" id="3.10.20.560">
    <property type="entry name" value="Phenol hydroxylase"/>
    <property type="match status" value="1"/>
</dbReference>
<organism evidence="1 2">
    <name type="scientific">Halarcobacter anaerophilus</name>
    <dbReference type="NCBI Taxonomy" id="877500"/>
    <lineage>
        <taxon>Bacteria</taxon>
        <taxon>Pseudomonadati</taxon>
        <taxon>Campylobacterota</taxon>
        <taxon>Epsilonproteobacteria</taxon>
        <taxon>Campylobacterales</taxon>
        <taxon>Arcobacteraceae</taxon>
        <taxon>Halarcobacter</taxon>
    </lineage>
</organism>
<reference evidence="1 2" key="1">
    <citation type="submission" date="2017-10" db="EMBL/GenBank/DDBJ databases">
        <title>Genomics of the genus Arcobacter.</title>
        <authorList>
            <person name="Perez-Cataluna A."/>
            <person name="Figueras M.J."/>
        </authorList>
    </citation>
    <scope>NUCLEOTIDE SEQUENCE [LARGE SCALE GENOMIC DNA]</scope>
    <source>
        <strain evidence="1 2">DSM 24636</strain>
    </source>
</reference>
<dbReference type="Pfam" id="PF04663">
    <property type="entry name" value="Phenol_monoox"/>
    <property type="match status" value="1"/>
</dbReference>
<evidence type="ECO:0000313" key="1">
    <source>
        <dbReference type="EMBL" id="RXJ61900.1"/>
    </source>
</evidence>